<name>A0A6P1E4A8_LENHI</name>
<comment type="subcellular location">
    <subcellularLocation>
        <location evidence="1">Membrane</location>
    </subcellularLocation>
</comment>
<evidence type="ECO:0000313" key="7">
    <source>
        <dbReference type="EMBL" id="QHB50910.1"/>
    </source>
</evidence>
<gene>
    <name evidence="7" type="ORF">GQR93_01070</name>
</gene>
<dbReference type="InterPro" id="IPR058795">
    <property type="entry name" value="LcnD_C"/>
</dbReference>
<dbReference type="AlphaFoldDB" id="A0A6P1E4A8"/>
<keyword evidence="2 5" id="KW-0812">Transmembrane</keyword>
<evidence type="ECO:0000256" key="1">
    <source>
        <dbReference type="ARBA" id="ARBA00004370"/>
    </source>
</evidence>
<evidence type="ECO:0000256" key="4">
    <source>
        <dbReference type="ARBA" id="ARBA00023136"/>
    </source>
</evidence>
<protein>
    <recommendedName>
        <fullName evidence="6">LcnD-like C-terminal domain-containing protein</fullName>
    </recommendedName>
</protein>
<evidence type="ECO:0000259" key="6">
    <source>
        <dbReference type="Pfam" id="PF25940"/>
    </source>
</evidence>
<keyword evidence="3 5" id="KW-1133">Transmembrane helix</keyword>
<reference evidence="7 8" key="1">
    <citation type="submission" date="2019-12" db="EMBL/GenBank/DDBJ databases">
        <title>Lactobacillus hilgardii FLUB.</title>
        <authorList>
            <person name="Gustaw K."/>
        </authorList>
    </citation>
    <scope>NUCLEOTIDE SEQUENCE [LARGE SCALE GENOMIC DNA]</scope>
    <source>
        <strain evidence="7 8">FLUB</strain>
    </source>
</reference>
<dbReference type="RefSeq" id="WP_035444224.1">
    <property type="nucleotide sequence ID" value="NZ_CABKOL010000106.1"/>
</dbReference>
<evidence type="ECO:0000256" key="5">
    <source>
        <dbReference type="SAM" id="Phobius"/>
    </source>
</evidence>
<evidence type="ECO:0000256" key="3">
    <source>
        <dbReference type="ARBA" id="ARBA00022989"/>
    </source>
</evidence>
<proteinExistence type="predicted"/>
<organism evidence="7 8">
    <name type="scientific">Lentilactobacillus hilgardii</name>
    <name type="common">Lactobacillus hilgardii</name>
    <dbReference type="NCBI Taxonomy" id="1588"/>
    <lineage>
        <taxon>Bacteria</taxon>
        <taxon>Bacillati</taxon>
        <taxon>Bacillota</taxon>
        <taxon>Bacilli</taxon>
        <taxon>Lactobacillales</taxon>
        <taxon>Lactobacillaceae</taxon>
        <taxon>Lentilactobacillus</taxon>
    </lineage>
</organism>
<feature type="transmembrane region" description="Helical" evidence="5">
    <location>
        <begin position="16"/>
        <end position="37"/>
    </location>
</feature>
<dbReference type="GeneID" id="69056942"/>
<evidence type="ECO:0000313" key="8">
    <source>
        <dbReference type="Proteomes" id="UP000465035"/>
    </source>
</evidence>
<evidence type="ECO:0000256" key="2">
    <source>
        <dbReference type="ARBA" id="ARBA00022692"/>
    </source>
</evidence>
<feature type="domain" description="LcnD-like C-terminal" evidence="6">
    <location>
        <begin position="73"/>
        <end position="152"/>
    </location>
</feature>
<dbReference type="EMBL" id="CP047121">
    <property type="protein sequence ID" value="QHB50910.1"/>
    <property type="molecule type" value="Genomic_DNA"/>
</dbReference>
<dbReference type="Proteomes" id="UP000465035">
    <property type="component" value="Chromosome"/>
</dbReference>
<dbReference type="SMR" id="A0A6P1E4A8"/>
<accession>A0A6P1E4A8</accession>
<dbReference type="Pfam" id="PF25940">
    <property type="entry name" value="LcnD_C"/>
    <property type="match status" value="1"/>
</dbReference>
<sequence length="163" mass="18254">MKNSVLESTEYYYHRYTPVCMLIVLPIFLFLVGLVLLSSYLRMDVTVAGAGVYGQTSQRTTRTEPIKNSVYGLVNEKDISELKNSQEARFTIQGNRKLASAIKGKIVKISGSPQIIHSQTYYGIVVKLNSSNKEINLLKTGMNGKLSVVTGTETYFQYLKDNI</sequence>
<keyword evidence="4 5" id="KW-0472">Membrane</keyword>
<dbReference type="Gene3D" id="2.40.30.170">
    <property type="match status" value="1"/>
</dbReference>